<evidence type="ECO:0000313" key="4">
    <source>
        <dbReference type="EMBL" id="SJZ56419.1"/>
    </source>
</evidence>
<feature type="domain" description="HTH deoR-type" evidence="3">
    <location>
        <begin position="3"/>
        <end position="58"/>
    </location>
</feature>
<dbReference type="Gene3D" id="3.40.50.1360">
    <property type="match status" value="1"/>
</dbReference>
<dbReference type="InterPro" id="IPR037171">
    <property type="entry name" value="NagB/RpiA_transferase-like"/>
</dbReference>
<evidence type="ECO:0000313" key="5">
    <source>
        <dbReference type="Proteomes" id="UP000190328"/>
    </source>
</evidence>
<dbReference type="EMBL" id="FUXI01000006">
    <property type="protein sequence ID" value="SJZ56419.1"/>
    <property type="molecule type" value="Genomic_DNA"/>
</dbReference>
<sequence>MLIEERKKIILEQLEREEIVKTSDLIVVLNSSESSVRRDLALLEEEGLLRRIHGGAKKITPLNYESNMEEKSSKNVQKKKDIANFALSFLKENDVVFIDAGSTTHFLVKKIAETLPKIQVVTNSIHHAVILAEVGIPVTILGGQVKLTTDAVVGATASQQISQYQLNVSFLGINGIDEKFGYTTPDPEEASIKQQIIQQSQKTYVLADETKFENVAFVRVAKLEAAEILTDRISNEMKEKIEKETKVYTLLN</sequence>
<dbReference type="RefSeq" id="WP_078806698.1">
    <property type="nucleotide sequence ID" value="NZ_FUXI01000006.1"/>
</dbReference>
<dbReference type="SMART" id="SM00420">
    <property type="entry name" value="HTH_DEOR"/>
    <property type="match status" value="1"/>
</dbReference>
<dbReference type="InterPro" id="IPR050313">
    <property type="entry name" value="Carb_Metab_HTH_regulators"/>
</dbReference>
<keyword evidence="5" id="KW-1185">Reference proteome</keyword>
<dbReference type="Pfam" id="PF00455">
    <property type="entry name" value="DeoRC"/>
    <property type="match status" value="1"/>
</dbReference>
<dbReference type="PANTHER" id="PTHR30363">
    <property type="entry name" value="HTH-TYPE TRANSCRIPTIONAL REGULATOR SRLR-RELATED"/>
    <property type="match status" value="1"/>
</dbReference>
<evidence type="ECO:0000256" key="2">
    <source>
        <dbReference type="ARBA" id="ARBA00023163"/>
    </source>
</evidence>
<dbReference type="SMART" id="SM01134">
    <property type="entry name" value="DeoRC"/>
    <property type="match status" value="1"/>
</dbReference>
<keyword evidence="2" id="KW-0804">Transcription</keyword>
<dbReference type="PANTHER" id="PTHR30363:SF56">
    <property type="entry name" value="TRANSCRIPTIONAL REGULATOR, DEOR FAMILY"/>
    <property type="match status" value="1"/>
</dbReference>
<dbReference type="InterPro" id="IPR014036">
    <property type="entry name" value="DeoR-like_C"/>
</dbReference>
<dbReference type="SUPFAM" id="SSF46785">
    <property type="entry name" value="Winged helix' DNA-binding domain"/>
    <property type="match status" value="1"/>
</dbReference>
<dbReference type="GO" id="GO:0003700">
    <property type="term" value="F:DNA-binding transcription factor activity"/>
    <property type="evidence" value="ECO:0007669"/>
    <property type="project" value="InterPro"/>
</dbReference>
<dbReference type="InterPro" id="IPR036390">
    <property type="entry name" value="WH_DNA-bd_sf"/>
</dbReference>
<proteinExistence type="predicted"/>
<evidence type="ECO:0000259" key="3">
    <source>
        <dbReference type="PROSITE" id="PS51000"/>
    </source>
</evidence>
<reference evidence="4 5" key="1">
    <citation type="submission" date="2017-02" db="EMBL/GenBank/DDBJ databases">
        <authorList>
            <person name="Peterson S.W."/>
        </authorList>
    </citation>
    <scope>NUCLEOTIDE SEQUENCE [LARGE SCALE GENOMIC DNA]</scope>
    <source>
        <strain evidence="4 5">ATCC BAA-1030</strain>
    </source>
</reference>
<dbReference type="PROSITE" id="PS51000">
    <property type="entry name" value="HTH_DEOR_2"/>
    <property type="match status" value="1"/>
</dbReference>
<evidence type="ECO:0000256" key="1">
    <source>
        <dbReference type="ARBA" id="ARBA00023015"/>
    </source>
</evidence>
<name>A0A1T4LNV1_9ENTE</name>
<dbReference type="Proteomes" id="UP000190328">
    <property type="component" value="Unassembled WGS sequence"/>
</dbReference>
<dbReference type="STRING" id="263852.SAMN02745116_00744"/>
<accession>A0A1T4LNV1</accession>
<gene>
    <name evidence="4" type="ORF">SAMN02745116_00744</name>
</gene>
<organism evidence="4 5">
    <name type="scientific">Pilibacter termitis</name>
    <dbReference type="NCBI Taxonomy" id="263852"/>
    <lineage>
        <taxon>Bacteria</taxon>
        <taxon>Bacillati</taxon>
        <taxon>Bacillota</taxon>
        <taxon>Bacilli</taxon>
        <taxon>Lactobacillales</taxon>
        <taxon>Enterococcaceae</taxon>
        <taxon>Pilibacter</taxon>
    </lineage>
</organism>
<keyword evidence="1" id="KW-0805">Transcription regulation</keyword>
<dbReference type="SUPFAM" id="SSF100950">
    <property type="entry name" value="NagB/RpiA/CoA transferase-like"/>
    <property type="match status" value="1"/>
</dbReference>
<dbReference type="PRINTS" id="PR00037">
    <property type="entry name" value="HTHLACR"/>
</dbReference>
<dbReference type="InterPro" id="IPR001034">
    <property type="entry name" value="DeoR_HTH"/>
</dbReference>
<protein>
    <submittedName>
        <fullName evidence="4">Transcriptional regulator, DeoR family</fullName>
    </submittedName>
</protein>
<dbReference type="AlphaFoldDB" id="A0A1T4LNV1"/>
<dbReference type="Pfam" id="PF08220">
    <property type="entry name" value="HTH_DeoR"/>
    <property type="match status" value="1"/>
</dbReference>
<dbReference type="OrthoDB" id="9797223at2"/>